<dbReference type="PANTHER" id="PTHR15454:SF19">
    <property type="entry name" value="LEUCINE-RICH REPEAT-CONTAINING PROTEIN 51"/>
    <property type="match status" value="1"/>
</dbReference>
<dbReference type="AlphaFoldDB" id="A0AAW2HVD6"/>
<dbReference type="PROSITE" id="PS51450">
    <property type="entry name" value="LRR"/>
    <property type="match status" value="2"/>
</dbReference>
<reference evidence="3" key="1">
    <citation type="journal article" date="2024" name="Gigascience">
        <title>Chromosome-level genome of the poultry shaft louse Menopon gallinae provides insight into the host-switching and adaptive evolution of parasitic lice.</title>
        <authorList>
            <person name="Xu Y."/>
            <person name="Ma L."/>
            <person name="Liu S."/>
            <person name="Liang Y."/>
            <person name="Liu Q."/>
            <person name="He Z."/>
            <person name="Tian L."/>
            <person name="Duan Y."/>
            <person name="Cai W."/>
            <person name="Li H."/>
            <person name="Song F."/>
        </authorList>
    </citation>
    <scope>NUCLEOTIDE SEQUENCE</scope>
    <source>
        <strain evidence="3">Cailab_2023a</strain>
    </source>
</reference>
<dbReference type="InterPro" id="IPR032675">
    <property type="entry name" value="LRR_dom_sf"/>
</dbReference>
<protein>
    <submittedName>
        <fullName evidence="3">Uncharacterized protein</fullName>
    </submittedName>
</protein>
<dbReference type="PANTHER" id="PTHR15454">
    <property type="entry name" value="NISCHARIN RELATED"/>
    <property type="match status" value="1"/>
</dbReference>
<comment type="caution">
    <text evidence="3">The sequence shown here is derived from an EMBL/GenBank/DDBJ whole genome shotgun (WGS) entry which is preliminary data.</text>
</comment>
<dbReference type="GO" id="GO:0005737">
    <property type="term" value="C:cytoplasm"/>
    <property type="evidence" value="ECO:0007669"/>
    <property type="project" value="TreeGrafter"/>
</dbReference>
<proteinExistence type="predicted"/>
<evidence type="ECO:0000256" key="2">
    <source>
        <dbReference type="ARBA" id="ARBA00022737"/>
    </source>
</evidence>
<evidence type="ECO:0000313" key="3">
    <source>
        <dbReference type="EMBL" id="KAL0273942.1"/>
    </source>
</evidence>
<gene>
    <name evidence="3" type="ORF">PYX00_006499</name>
</gene>
<keyword evidence="1" id="KW-0433">Leucine-rich repeat</keyword>
<evidence type="ECO:0000256" key="1">
    <source>
        <dbReference type="ARBA" id="ARBA00022614"/>
    </source>
</evidence>
<accession>A0AAW2HVD6</accession>
<name>A0AAW2HVD6_9NEOP</name>
<sequence>MSKYGYHDVFYSRARELVYKQVKWTATEKSFRSTTKTEDCTLFDCLTKTVMKSAVGAVIGVHPDDRETILEYTDTPIYFTSDPEGLIQKIRNVQGILTVANAIHFLTDLRLMDCNISEIDRSLRTLENLKFLNLSGNRIHGLHGEYLPRHLNFLELFKNNISDIQSLCQGTPKTLIHIGLARNKITNLSNLNALGKLCQCTSLDLGDNDIIHLLPVLSSLSRLHRLRCLNLQGNPCAMSYSYARAVKEMCPKIRYLDYIPLKVGKSTDEIITEDGCLFLPFLRIIWTGKTGKTKLGVLCGGGHSTFRPEEENTCNQKGSSEE</sequence>
<keyword evidence="2" id="KW-0677">Repeat</keyword>
<dbReference type="SUPFAM" id="SSF52075">
    <property type="entry name" value="Outer arm dynein light chain 1"/>
    <property type="match status" value="1"/>
</dbReference>
<dbReference type="Gene3D" id="3.80.10.10">
    <property type="entry name" value="Ribonuclease Inhibitor"/>
    <property type="match status" value="2"/>
</dbReference>
<dbReference type="EMBL" id="JARGDH010000003">
    <property type="protein sequence ID" value="KAL0273942.1"/>
    <property type="molecule type" value="Genomic_DNA"/>
</dbReference>
<dbReference type="InterPro" id="IPR001611">
    <property type="entry name" value="Leu-rich_rpt"/>
</dbReference>
<organism evidence="3">
    <name type="scientific">Menopon gallinae</name>
    <name type="common">poultry shaft louse</name>
    <dbReference type="NCBI Taxonomy" id="328185"/>
    <lineage>
        <taxon>Eukaryota</taxon>
        <taxon>Metazoa</taxon>
        <taxon>Ecdysozoa</taxon>
        <taxon>Arthropoda</taxon>
        <taxon>Hexapoda</taxon>
        <taxon>Insecta</taxon>
        <taxon>Pterygota</taxon>
        <taxon>Neoptera</taxon>
        <taxon>Paraneoptera</taxon>
        <taxon>Psocodea</taxon>
        <taxon>Troctomorpha</taxon>
        <taxon>Phthiraptera</taxon>
        <taxon>Amblycera</taxon>
        <taxon>Menoponidae</taxon>
        <taxon>Menopon</taxon>
    </lineage>
</organism>